<feature type="transmembrane region" description="Helical" evidence="1">
    <location>
        <begin position="134"/>
        <end position="160"/>
    </location>
</feature>
<feature type="transmembrane region" description="Helical" evidence="1">
    <location>
        <begin position="99"/>
        <end position="122"/>
    </location>
</feature>
<keyword evidence="1" id="KW-0472">Membrane</keyword>
<feature type="transmembrane region" description="Helical" evidence="1">
    <location>
        <begin position="34"/>
        <end position="53"/>
    </location>
</feature>
<feature type="transmembrane region" description="Helical" evidence="1">
    <location>
        <begin position="74"/>
        <end position="93"/>
    </location>
</feature>
<reference evidence="2" key="1">
    <citation type="submission" date="2019-08" db="EMBL/GenBank/DDBJ databases">
        <authorList>
            <person name="Kucharzyk K."/>
            <person name="Murdoch R.W."/>
            <person name="Higgins S."/>
            <person name="Loffler F."/>
        </authorList>
    </citation>
    <scope>NUCLEOTIDE SEQUENCE</scope>
</reference>
<dbReference type="AlphaFoldDB" id="A0A645EBY9"/>
<protein>
    <submittedName>
        <fullName evidence="2">Uncharacterized protein</fullName>
    </submittedName>
</protein>
<evidence type="ECO:0000313" key="2">
    <source>
        <dbReference type="EMBL" id="MPM98839.1"/>
    </source>
</evidence>
<keyword evidence="1" id="KW-1133">Transmembrane helix</keyword>
<sequence>MTDFYKEAAQTLSDRQIAVTTTPNYTPEGAMANILNHLPAILIFGGMLAAYWTTTYYMKANNATYIHTSELTGTYELSKVGAAVFVLAAIASWMTKDLYAVLAFNLLLVQTLPCALVGLAALKQQLSGGTRGIIIGAALVMLLFTPILAVIFFIATYGAFKVLFWDLRPGKGDNP</sequence>
<evidence type="ECO:0000256" key="1">
    <source>
        <dbReference type="SAM" id="Phobius"/>
    </source>
</evidence>
<proteinExistence type="predicted"/>
<keyword evidence="1" id="KW-0812">Transmembrane</keyword>
<dbReference type="EMBL" id="VSSQ01044969">
    <property type="protein sequence ID" value="MPM98839.1"/>
    <property type="molecule type" value="Genomic_DNA"/>
</dbReference>
<name>A0A645EBY9_9ZZZZ</name>
<comment type="caution">
    <text evidence="2">The sequence shown here is derived from an EMBL/GenBank/DDBJ whole genome shotgun (WGS) entry which is preliminary data.</text>
</comment>
<accession>A0A645EBY9</accession>
<organism evidence="2">
    <name type="scientific">bioreactor metagenome</name>
    <dbReference type="NCBI Taxonomy" id="1076179"/>
    <lineage>
        <taxon>unclassified sequences</taxon>
        <taxon>metagenomes</taxon>
        <taxon>ecological metagenomes</taxon>
    </lineage>
</organism>
<gene>
    <name evidence="2" type="ORF">SDC9_146029</name>
</gene>